<proteinExistence type="predicted"/>
<protein>
    <recommendedName>
        <fullName evidence="1">DUF4283 domain-containing protein</fullName>
    </recommendedName>
</protein>
<evidence type="ECO:0000313" key="3">
    <source>
        <dbReference type="Proteomes" id="UP000233551"/>
    </source>
</evidence>
<name>A0A2I0KTI3_PUNGR</name>
<organism evidence="2 3">
    <name type="scientific">Punica granatum</name>
    <name type="common">Pomegranate</name>
    <dbReference type="NCBI Taxonomy" id="22663"/>
    <lineage>
        <taxon>Eukaryota</taxon>
        <taxon>Viridiplantae</taxon>
        <taxon>Streptophyta</taxon>
        <taxon>Embryophyta</taxon>
        <taxon>Tracheophyta</taxon>
        <taxon>Spermatophyta</taxon>
        <taxon>Magnoliopsida</taxon>
        <taxon>eudicotyledons</taxon>
        <taxon>Gunneridae</taxon>
        <taxon>Pentapetalae</taxon>
        <taxon>rosids</taxon>
        <taxon>malvids</taxon>
        <taxon>Myrtales</taxon>
        <taxon>Lythraceae</taxon>
        <taxon>Punica</taxon>
    </lineage>
</organism>
<keyword evidence="3" id="KW-1185">Reference proteome</keyword>
<gene>
    <name evidence="2" type="ORF">CRG98_008464</name>
</gene>
<sequence length="304" mass="35158">MPEDDGQPRIRLSKGEKLRLRKPRRNSLIVNPYGRNLDFMYFTQRLNGMWKPQERMPTVDLGHGFIRVSFALTNDFVKVLRDGPWFIGKLFVTIQIFSDCIRDWNKSVFGNVFHRKKHTLAGIAGVQRVLASNPNNFLVNLDRSLNREYEEILKQEEEIWIMKSPANRLTEGDRNTTFFHVSTLIRRKSNRISALKGHSGDWSYDAIEIQQIVQIPCSSEVVPFTRIFLVSRLNVQLSSPRANLSIVGQFKLNLLLLGHLRDRDGLNLTLMVQLLVIQIRFLSCRFASCKQGIFMGKPTCVKMH</sequence>
<accession>A0A2I0KTI3</accession>
<dbReference type="Pfam" id="PF14111">
    <property type="entry name" value="DUF4283"/>
    <property type="match status" value="1"/>
</dbReference>
<reference evidence="2 3" key="1">
    <citation type="submission" date="2017-11" db="EMBL/GenBank/DDBJ databases">
        <title>De-novo sequencing of pomegranate (Punica granatum L.) genome.</title>
        <authorList>
            <person name="Akparov Z."/>
            <person name="Amiraslanov A."/>
            <person name="Hajiyeva S."/>
            <person name="Abbasov M."/>
            <person name="Kaur K."/>
            <person name="Hamwieh A."/>
            <person name="Solovyev V."/>
            <person name="Salamov A."/>
            <person name="Braich B."/>
            <person name="Kosarev P."/>
            <person name="Mahmoud A."/>
            <person name="Hajiyev E."/>
            <person name="Babayeva S."/>
            <person name="Izzatullayeva V."/>
            <person name="Mammadov A."/>
            <person name="Mammadov A."/>
            <person name="Sharifova S."/>
            <person name="Ojaghi J."/>
            <person name="Eynullazada K."/>
            <person name="Bayramov B."/>
            <person name="Abdulazimova A."/>
            <person name="Shahmuradov I."/>
        </authorList>
    </citation>
    <scope>NUCLEOTIDE SEQUENCE [LARGE SCALE GENOMIC DNA]</scope>
    <source>
        <strain evidence="3">cv. AG2017</strain>
        <tissue evidence="2">Leaf</tissue>
    </source>
</reference>
<dbReference type="Proteomes" id="UP000233551">
    <property type="component" value="Unassembled WGS sequence"/>
</dbReference>
<dbReference type="EMBL" id="PGOL01000396">
    <property type="protein sequence ID" value="PKI71166.1"/>
    <property type="molecule type" value="Genomic_DNA"/>
</dbReference>
<evidence type="ECO:0000313" key="2">
    <source>
        <dbReference type="EMBL" id="PKI71166.1"/>
    </source>
</evidence>
<dbReference type="STRING" id="22663.A0A2I0KTI3"/>
<feature type="domain" description="DUF4283" evidence="1">
    <location>
        <begin position="26"/>
        <end position="98"/>
    </location>
</feature>
<comment type="caution">
    <text evidence="2">The sequence shown here is derived from an EMBL/GenBank/DDBJ whole genome shotgun (WGS) entry which is preliminary data.</text>
</comment>
<dbReference type="AlphaFoldDB" id="A0A2I0KTI3"/>
<dbReference type="InterPro" id="IPR025558">
    <property type="entry name" value="DUF4283"/>
</dbReference>
<evidence type="ECO:0000259" key="1">
    <source>
        <dbReference type="Pfam" id="PF14111"/>
    </source>
</evidence>